<organism evidence="12 13">
    <name type="scientific">Streptomyces broussonetiae</name>
    <dbReference type="NCBI Taxonomy" id="2686304"/>
    <lineage>
        <taxon>Bacteria</taxon>
        <taxon>Bacillati</taxon>
        <taxon>Actinomycetota</taxon>
        <taxon>Actinomycetes</taxon>
        <taxon>Kitasatosporales</taxon>
        <taxon>Streptomycetaceae</taxon>
        <taxon>Streptomyces</taxon>
    </lineage>
</organism>
<dbReference type="NCBIfam" id="NF002098">
    <property type="entry name" value="PRK00943.1"/>
    <property type="match status" value="1"/>
</dbReference>
<dbReference type="Pfam" id="PF00586">
    <property type="entry name" value="AIRS"/>
    <property type="match status" value="1"/>
</dbReference>
<evidence type="ECO:0000256" key="1">
    <source>
        <dbReference type="ARBA" id="ARBA00008026"/>
    </source>
</evidence>
<evidence type="ECO:0000256" key="6">
    <source>
        <dbReference type="ARBA" id="ARBA00022840"/>
    </source>
</evidence>
<dbReference type="InterPro" id="IPR004536">
    <property type="entry name" value="SPS/SelD"/>
</dbReference>
<keyword evidence="3 9" id="KW-0479">Metal-binding</keyword>
<dbReference type="InterPro" id="IPR010918">
    <property type="entry name" value="PurM-like_C_dom"/>
</dbReference>
<gene>
    <name evidence="9 12" type="primary">selD</name>
    <name evidence="12" type="ORF">VSS16_08935</name>
</gene>
<feature type="binding site" description="in other chain" evidence="9">
    <location>
        <position position="80"/>
    </location>
    <ligand>
        <name>ATP</name>
        <dbReference type="ChEBI" id="CHEBI:30616"/>
        <note>ligand shared between dimeric partners</note>
    </ligand>
</feature>
<feature type="site" description="Important for catalytic activity" evidence="9">
    <location>
        <position position="30"/>
    </location>
</feature>
<comment type="subunit">
    <text evidence="9">Homodimer.</text>
</comment>
<evidence type="ECO:0000313" key="12">
    <source>
        <dbReference type="EMBL" id="MFB8772857.1"/>
    </source>
</evidence>
<evidence type="ECO:0000256" key="8">
    <source>
        <dbReference type="ARBA" id="ARBA00023266"/>
    </source>
</evidence>
<dbReference type="SUPFAM" id="SSF55326">
    <property type="entry name" value="PurM N-terminal domain-like"/>
    <property type="match status" value="1"/>
</dbReference>
<protein>
    <recommendedName>
        <fullName evidence="9">Selenide, water dikinase</fullName>
        <ecNumber evidence="9">2.7.9.3</ecNumber>
    </recommendedName>
    <alternativeName>
        <fullName evidence="9">Selenium donor protein</fullName>
    </alternativeName>
    <alternativeName>
        <fullName evidence="9">Selenophosphate synthase</fullName>
    </alternativeName>
</protein>
<evidence type="ECO:0000256" key="3">
    <source>
        <dbReference type="ARBA" id="ARBA00022723"/>
    </source>
</evidence>
<dbReference type="PANTHER" id="PTHR10256:SF0">
    <property type="entry name" value="INACTIVE SELENIDE, WATER DIKINASE-LIKE PROTEIN-RELATED"/>
    <property type="match status" value="1"/>
</dbReference>
<feature type="binding site" evidence="9">
    <location>
        <position position="103"/>
    </location>
    <ligand>
        <name>Mg(2+)</name>
        <dbReference type="ChEBI" id="CHEBI:18420"/>
    </ligand>
</feature>
<feature type="domain" description="PurM-like C-terminal" evidence="11">
    <location>
        <begin position="181"/>
        <end position="353"/>
    </location>
</feature>
<feature type="binding site" description="in other chain" evidence="9">
    <location>
        <position position="30"/>
    </location>
    <ligand>
        <name>ATP</name>
        <dbReference type="ChEBI" id="CHEBI:30616"/>
        <note>ligand shared between dimeric partners</note>
    </ligand>
</feature>
<keyword evidence="8 9" id="KW-0711">Selenium</keyword>
<dbReference type="InterPro" id="IPR016188">
    <property type="entry name" value="PurM-like_N"/>
</dbReference>
<reference evidence="12 13" key="1">
    <citation type="submission" date="2024-01" db="EMBL/GenBank/DDBJ databases">
        <title>Genome mining of biosynthetic gene clusters to explore secondary metabolites of Streptomyces sp.</title>
        <authorList>
            <person name="Baig A."/>
            <person name="Ajitkumar Shintre N."/>
            <person name="Kumar H."/>
            <person name="Anbarasu A."/>
            <person name="Ramaiah S."/>
        </authorList>
    </citation>
    <scope>NUCLEOTIDE SEQUENCE [LARGE SCALE GENOMIC DNA]</scope>
    <source>
        <strain evidence="12 13">A57</strain>
    </source>
</reference>
<dbReference type="EC" id="2.7.9.3" evidence="9"/>
<evidence type="ECO:0000256" key="9">
    <source>
        <dbReference type="HAMAP-Rule" id="MF_00625"/>
    </source>
</evidence>
<dbReference type="HAMAP" id="MF_00625">
    <property type="entry name" value="SelD"/>
    <property type="match status" value="1"/>
</dbReference>
<dbReference type="CDD" id="cd02195">
    <property type="entry name" value="SelD"/>
    <property type="match status" value="1"/>
</dbReference>
<comment type="similarity">
    <text evidence="1 9">Belongs to the selenophosphate synthase 1 family. Class I subfamily.</text>
</comment>
<dbReference type="InterPro" id="IPR036676">
    <property type="entry name" value="PurM-like_C_sf"/>
</dbReference>
<evidence type="ECO:0000256" key="5">
    <source>
        <dbReference type="ARBA" id="ARBA00022777"/>
    </source>
</evidence>
<feature type="domain" description="PurM-like N-terminal" evidence="10">
    <location>
        <begin position="61"/>
        <end position="168"/>
    </location>
</feature>
<dbReference type="InterPro" id="IPR023061">
    <property type="entry name" value="SelD_I"/>
</dbReference>
<dbReference type="SUPFAM" id="SSF56042">
    <property type="entry name" value="PurM C-terminal domain-like"/>
    <property type="match status" value="1"/>
</dbReference>
<dbReference type="EMBL" id="JAYMRP010000006">
    <property type="protein sequence ID" value="MFB8772857.1"/>
    <property type="molecule type" value="Genomic_DNA"/>
</dbReference>
<keyword evidence="6 9" id="KW-0067">ATP-binding</keyword>
<keyword evidence="4 9" id="KW-0547">Nucleotide-binding</keyword>
<keyword evidence="7 9" id="KW-0460">Magnesium</keyword>
<feature type="binding site" evidence="9">
    <location>
        <position position="239"/>
    </location>
    <ligand>
        <name>Mg(2+)</name>
        <dbReference type="ChEBI" id="CHEBI:18420"/>
    </ligand>
</feature>
<proteinExistence type="inferred from homology"/>
<comment type="caution">
    <text evidence="12">The sequence shown here is derived from an EMBL/GenBank/DDBJ whole genome shotgun (WGS) entry which is preliminary data.</text>
</comment>
<dbReference type="NCBIfam" id="TIGR00476">
    <property type="entry name" value="selD"/>
    <property type="match status" value="1"/>
</dbReference>
<dbReference type="PANTHER" id="PTHR10256">
    <property type="entry name" value="SELENIDE, WATER DIKINASE"/>
    <property type="match status" value="1"/>
</dbReference>
<evidence type="ECO:0000256" key="4">
    <source>
        <dbReference type="ARBA" id="ARBA00022741"/>
    </source>
</evidence>
<feature type="binding site" description="in other chain" evidence="9">
    <location>
        <begin position="60"/>
        <end position="62"/>
    </location>
    <ligand>
        <name>ATP</name>
        <dbReference type="ChEBI" id="CHEBI:30616"/>
        <note>ligand shared between dimeric partners</note>
    </ligand>
</feature>
<dbReference type="Gene3D" id="3.30.1330.10">
    <property type="entry name" value="PurM-like, N-terminal domain"/>
    <property type="match status" value="1"/>
</dbReference>
<dbReference type="Pfam" id="PF02769">
    <property type="entry name" value="AIRS_C"/>
    <property type="match status" value="1"/>
</dbReference>
<dbReference type="InterPro" id="IPR036921">
    <property type="entry name" value="PurM-like_N_sf"/>
</dbReference>
<feature type="binding site" evidence="9">
    <location>
        <position position="63"/>
    </location>
    <ligand>
        <name>Mg(2+)</name>
        <dbReference type="ChEBI" id="CHEBI:18420"/>
    </ligand>
</feature>
<keyword evidence="2 9" id="KW-0808">Transferase</keyword>
<accession>A0ABV5E7N0</accession>
<comment type="function">
    <text evidence="9">Synthesizes selenophosphate from selenide and ATP.</text>
</comment>
<evidence type="ECO:0000259" key="10">
    <source>
        <dbReference type="Pfam" id="PF00586"/>
    </source>
</evidence>
<keyword evidence="13" id="KW-1185">Reference proteome</keyword>
<dbReference type="PIRSF" id="PIRSF036407">
    <property type="entry name" value="Selenphspht_syn"/>
    <property type="match status" value="1"/>
</dbReference>
<sequence>MPPVPSPTPGVTTQAPRLTALSPGGGCACKLPMGKLEDVLSSLTAGFPAASGDLLVGAVEGDDAAVLRLDDERAIVLTTDFFTPIVDDPWDWGRIAAANALSDVYAMGGTPLIAVNLAAWPGSDLPLELLGEVLRGGAEVAASVNCPVVGGHTVDDPVPKYGMAVVGLARPDRLFTIDGVREGDRLVLSKAIGTGAVSTALKQGAAADHVVRAAVDSMTLLNAGASTAALAAGVRAATDVTGFGLLGHLHRMLRAAGLAATVDAAAVPLLPGASDLVARGFVSGGTRANRDRLREAVSVEASVPEALATLLFDAQTSGGLLLAVPESGAEGLVEALRGQGLPAATVGDVTADGLPGSVTVRYGATTGDAPA</sequence>
<comment type="catalytic activity">
    <reaction evidence="9">
        <text>hydrogenselenide + ATP + H2O = selenophosphate + AMP + phosphate + 2 H(+)</text>
        <dbReference type="Rhea" id="RHEA:18737"/>
        <dbReference type="ChEBI" id="CHEBI:15377"/>
        <dbReference type="ChEBI" id="CHEBI:15378"/>
        <dbReference type="ChEBI" id="CHEBI:16144"/>
        <dbReference type="ChEBI" id="CHEBI:29317"/>
        <dbReference type="ChEBI" id="CHEBI:30616"/>
        <dbReference type="ChEBI" id="CHEBI:43474"/>
        <dbReference type="ChEBI" id="CHEBI:456215"/>
        <dbReference type="EC" id="2.7.9.3"/>
    </reaction>
</comment>
<evidence type="ECO:0000256" key="7">
    <source>
        <dbReference type="ARBA" id="ARBA00022842"/>
    </source>
</evidence>
<comment type="cofactor">
    <cofactor evidence="9">
        <name>Mg(2+)</name>
        <dbReference type="ChEBI" id="CHEBI:18420"/>
    </cofactor>
    <text evidence="9">Binds 1 Mg(2+) ion per monomer.</text>
</comment>
<dbReference type="Proteomes" id="UP001585080">
    <property type="component" value="Unassembled WGS sequence"/>
</dbReference>
<dbReference type="GO" id="GO:0004756">
    <property type="term" value="F:selenide, water dikinase activity"/>
    <property type="evidence" value="ECO:0007669"/>
    <property type="project" value="UniProtKB-EC"/>
</dbReference>
<evidence type="ECO:0000313" key="13">
    <source>
        <dbReference type="Proteomes" id="UP001585080"/>
    </source>
</evidence>
<dbReference type="RefSeq" id="WP_376731764.1">
    <property type="nucleotide sequence ID" value="NZ_JAYMRP010000006.1"/>
</dbReference>
<feature type="active site" evidence="9">
    <location>
        <position position="27"/>
    </location>
</feature>
<evidence type="ECO:0000256" key="2">
    <source>
        <dbReference type="ARBA" id="ARBA00022679"/>
    </source>
</evidence>
<dbReference type="Gene3D" id="3.90.650.10">
    <property type="entry name" value="PurM-like C-terminal domain"/>
    <property type="match status" value="1"/>
</dbReference>
<feature type="binding site" evidence="9">
    <location>
        <begin position="151"/>
        <end position="153"/>
    </location>
    <ligand>
        <name>ATP</name>
        <dbReference type="ChEBI" id="CHEBI:30616"/>
        <note>ligand shared between dimeric partners</note>
    </ligand>
</feature>
<evidence type="ECO:0000259" key="11">
    <source>
        <dbReference type="Pfam" id="PF02769"/>
    </source>
</evidence>
<feature type="binding site" description="in other chain" evidence="9">
    <location>
        <position position="103"/>
    </location>
    <ligand>
        <name>ATP</name>
        <dbReference type="ChEBI" id="CHEBI:30616"/>
        <note>ligand shared between dimeric partners</note>
    </ligand>
</feature>
<keyword evidence="5 9" id="KW-0418">Kinase</keyword>
<name>A0ABV5E7N0_9ACTN</name>